<dbReference type="Pfam" id="PF00895">
    <property type="entry name" value="ATP-synt_8"/>
    <property type="match status" value="1"/>
</dbReference>
<evidence type="ECO:0000256" key="8">
    <source>
        <dbReference type="ARBA" id="ARBA00022989"/>
    </source>
</evidence>
<sequence>MPQMAPLNWLSLMIYFILVFLILNSMNFYTFIYPSKTSKTSGKSLIKINWKWL</sequence>
<keyword evidence="4 12" id="KW-0813">Transport</keyword>
<evidence type="ECO:0000313" key="14">
    <source>
        <dbReference type="EMBL" id="APB02820.1"/>
    </source>
</evidence>
<protein>
    <recommendedName>
        <fullName evidence="12">ATP synthase complex subunit 8</fullName>
    </recommendedName>
</protein>
<keyword evidence="6 12" id="KW-0812">Transmembrane</keyword>
<evidence type="ECO:0000256" key="12">
    <source>
        <dbReference type="RuleBase" id="RU003661"/>
    </source>
</evidence>
<evidence type="ECO:0000256" key="11">
    <source>
        <dbReference type="ARBA" id="ARBA00023136"/>
    </source>
</evidence>
<feature type="transmembrane region" description="Helical" evidence="13">
    <location>
        <begin position="12"/>
        <end position="33"/>
    </location>
</feature>
<evidence type="ECO:0000256" key="7">
    <source>
        <dbReference type="ARBA" id="ARBA00022781"/>
    </source>
</evidence>
<evidence type="ECO:0000256" key="10">
    <source>
        <dbReference type="ARBA" id="ARBA00023128"/>
    </source>
</evidence>
<geneLocation type="mitochondrion" evidence="14"/>
<dbReference type="GO" id="GO:0031966">
    <property type="term" value="C:mitochondrial membrane"/>
    <property type="evidence" value="ECO:0007669"/>
    <property type="project" value="UniProtKB-SubCell"/>
</dbReference>
<comment type="similarity">
    <text evidence="2 12">Belongs to the ATPase protein 8 family.</text>
</comment>
<comment type="subcellular location">
    <subcellularLocation>
        <location evidence="1 12">Mitochondrion membrane</location>
        <topology evidence="1 12">Single-pass membrane protein</topology>
    </subcellularLocation>
</comment>
<keyword evidence="10 12" id="KW-0496">Mitochondrion</keyword>
<evidence type="ECO:0000256" key="13">
    <source>
        <dbReference type="SAM" id="Phobius"/>
    </source>
</evidence>
<evidence type="ECO:0000256" key="6">
    <source>
        <dbReference type="ARBA" id="ARBA00022692"/>
    </source>
</evidence>
<keyword evidence="9 12" id="KW-0406">Ion transport</keyword>
<dbReference type="AlphaFoldDB" id="A0A343A7G6"/>
<evidence type="ECO:0000256" key="9">
    <source>
        <dbReference type="ARBA" id="ARBA00023065"/>
    </source>
</evidence>
<accession>A0A343A7G6</accession>
<keyword evidence="5 12" id="KW-0138">CF(0)</keyword>
<evidence type="ECO:0000256" key="5">
    <source>
        <dbReference type="ARBA" id="ARBA00022547"/>
    </source>
</evidence>
<keyword evidence="11 13" id="KW-0472">Membrane</keyword>
<organism evidence="14">
    <name type="scientific">Mylabris aulica</name>
    <dbReference type="NCBI Taxonomy" id="1914941"/>
    <lineage>
        <taxon>Eukaryota</taxon>
        <taxon>Metazoa</taxon>
        <taxon>Ecdysozoa</taxon>
        <taxon>Arthropoda</taxon>
        <taxon>Hexapoda</taxon>
        <taxon>Insecta</taxon>
        <taxon>Pterygota</taxon>
        <taxon>Neoptera</taxon>
        <taxon>Endopterygota</taxon>
        <taxon>Coleoptera</taxon>
        <taxon>Polyphaga</taxon>
        <taxon>Cucujiformia</taxon>
        <taxon>Meloidae</taxon>
        <taxon>Meloinae</taxon>
        <taxon>Mylabris</taxon>
    </lineage>
</organism>
<dbReference type="GeneID" id="34725264"/>
<keyword evidence="7 12" id="KW-0375">Hydrogen ion transport</keyword>
<reference evidence="14" key="1">
    <citation type="journal article" date="2017" name="BMC Genomics">
        <title>Mitochondrial genomes of blister beetles (Coleoptera, Meloidae) and two large intergenic spacers in Hycleus genera.</title>
        <authorList>
            <person name="Du C."/>
            <person name="Zhang L."/>
            <person name="Lu T."/>
            <person name="Ma J."/>
            <person name="Zeng C."/>
            <person name="Yue B."/>
            <person name="Zhang X."/>
        </authorList>
    </citation>
    <scope>NUCLEOTIDE SEQUENCE</scope>
</reference>
<comment type="subunit">
    <text evidence="3">F-type ATPases have 2 components, CF(1) - the catalytic core - and CF(0) - the membrane proton channel.</text>
</comment>
<gene>
    <name evidence="14" type="primary">ATP8</name>
</gene>
<name>A0A343A7G6_9CUCU</name>
<keyword evidence="8 13" id="KW-1133">Transmembrane helix</keyword>
<dbReference type="GO" id="GO:0015986">
    <property type="term" value="P:proton motive force-driven ATP synthesis"/>
    <property type="evidence" value="ECO:0007669"/>
    <property type="project" value="InterPro"/>
</dbReference>
<evidence type="ECO:0000256" key="2">
    <source>
        <dbReference type="ARBA" id="ARBA00008892"/>
    </source>
</evidence>
<evidence type="ECO:0000256" key="1">
    <source>
        <dbReference type="ARBA" id="ARBA00004304"/>
    </source>
</evidence>
<dbReference type="EMBL" id="KX161860">
    <property type="protein sequence ID" value="APB02820.1"/>
    <property type="molecule type" value="Genomic_DNA"/>
</dbReference>
<dbReference type="RefSeq" id="YP_009434154.1">
    <property type="nucleotide sequence ID" value="NC_036046.1"/>
</dbReference>
<evidence type="ECO:0000256" key="3">
    <source>
        <dbReference type="ARBA" id="ARBA00011291"/>
    </source>
</evidence>
<evidence type="ECO:0000256" key="4">
    <source>
        <dbReference type="ARBA" id="ARBA00022448"/>
    </source>
</evidence>
<dbReference type="InterPro" id="IPR001421">
    <property type="entry name" value="ATP8_metazoa"/>
</dbReference>
<dbReference type="GO" id="GO:0015078">
    <property type="term" value="F:proton transmembrane transporter activity"/>
    <property type="evidence" value="ECO:0007669"/>
    <property type="project" value="InterPro"/>
</dbReference>
<dbReference type="CTD" id="4509"/>
<proteinExistence type="inferred from homology"/>
<dbReference type="GO" id="GO:0045259">
    <property type="term" value="C:proton-transporting ATP synthase complex"/>
    <property type="evidence" value="ECO:0007669"/>
    <property type="project" value="UniProtKB-KW"/>
</dbReference>